<proteinExistence type="predicted"/>
<dbReference type="InParanoid" id="A0A316YDA8"/>
<reference evidence="1 2" key="1">
    <citation type="journal article" date="2018" name="Mol. Biol. Evol.">
        <title>Broad Genomic Sampling Reveals a Smut Pathogenic Ancestry of the Fungal Clade Ustilaginomycotina.</title>
        <authorList>
            <person name="Kijpornyongpan T."/>
            <person name="Mondo S.J."/>
            <person name="Barry K."/>
            <person name="Sandor L."/>
            <person name="Lee J."/>
            <person name="Lipzen A."/>
            <person name="Pangilinan J."/>
            <person name="LaButti K."/>
            <person name="Hainaut M."/>
            <person name="Henrissat B."/>
            <person name="Grigoriev I.V."/>
            <person name="Spatafora J.W."/>
            <person name="Aime M.C."/>
        </authorList>
    </citation>
    <scope>NUCLEOTIDE SEQUENCE [LARGE SCALE GENOMIC DNA]</scope>
    <source>
        <strain evidence="1 2">MCA 4198</strain>
    </source>
</reference>
<evidence type="ECO:0000313" key="2">
    <source>
        <dbReference type="Proteomes" id="UP000245768"/>
    </source>
</evidence>
<dbReference type="EMBL" id="KZ819643">
    <property type="protein sequence ID" value="PWN86648.1"/>
    <property type="molecule type" value="Genomic_DNA"/>
</dbReference>
<organism evidence="1 2">
    <name type="scientific">Acaromyces ingoldii</name>
    <dbReference type="NCBI Taxonomy" id="215250"/>
    <lineage>
        <taxon>Eukaryota</taxon>
        <taxon>Fungi</taxon>
        <taxon>Dikarya</taxon>
        <taxon>Basidiomycota</taxon>
        <taxon>Ustilaginomycotina</taxon>
        <taxon>Exobasidiomycetes</taxon>
        <taxon>Exobasidiales</taxon>
        <taxon>Cryptobasidiaceae</taxon>
        <taxon>Acaromyces</taxon>
    </lineage>
</organism>
<dbReference type="AlphaFoldDB" id="A0A316YDA8"/>
<dbReference type="PROSITE" id="PS51257">
    <property type="entry name" value="PROKAR_LIPOPROTEIN"/>
    <property type="match status" value="1"/>
</dbReference>
<sequence>MASKTMLTSLSATASQSCNDMPSKQAPVCFLVSLSGSSGGGKTACLCNVQYLVLQNRARKLTVQRGCVYLKSNE</sequence>
<dbReference type="Proteomes" id="UP000245768">
    <property type="component" value="Unassembled WGS sequence"/>
</dbReference>
<accession>A0A316YDA8</accession>
<protein>
    <submittedName>
        <fullName evidence="1">Uncharacterized protein</fullName>
    </submittedName>
</protein>
<gene>
    <name evidence="1" type="ORF">FA10DRAFT_49508</name>
</gene>
<keyword evidence="2" id="KW-1185">Reference proteome</keyword>
<dbReference type="GeneID" id="37047439"/>
<evidence type="ECO:0000313" key="1">
    <source>
        <dbReference type="EMBL" id="PWN86648.1"/>
    </source>
</evidence>
<name>A0A316YDA8_9BASI</name>
<dbReference type="RefSeq" id="XP_025373846.1">
    <property type="nucleotide sequence ID" value="XM_025525523.1"/>
</dbReference>